<evidence type="ECO:0008006" key="3">
    <source>
        <dbReference type="Google" id="ProtNLM"/>
    </source>
</evidence>
<evidence type="ECO:0000313" key="1">
    <source>
        <dbReference type="EMBL" id="MBW0134742.1"/>
    </source>
</evidence>
<reference evidence="1 2" key="1">
    <citation type="submission" date="2020-11" db="EMBL/GenBank/DDBJ databases">
        <title>Pseudonocardia abyssalis sp. nov. and Pseudonocardia oceani sp. nov., description and phylogenomic analysis of two novel actinomycetes isolated from the deep Southern Ocean.</title>
        <authorList>
            <person name="Parra J."/>
        </authorList>
    </citation>
    <scope>NUCLEOTIDE SEQUENCE [LARGE SCALE GENOMIC DNA]</scope>
    <source>
        <strain evidence="1 2">KRD-168</strain>
    </source>
</reference>
<dbReference type="Proteomes" id="UP000694287">
    <property type="component" value="Unassembled WGS sequence"/>
</dbReference>
<evidence type="ECO:0000313" key="2">
    <source>
        <dbReference type="Proteomes" id="UP000694287"/>
    </source>
</evidence>
<dbReference type="PANTHER" id="PTHR11941">
    <property type="entry name" value="ENOYL-COA HYDRATASE-RELATED"/>
    <property type="match status" value="1"/>
</dbReference>
<dbReference type="InterPro" id="IPR001753">
    <property type="entry name" value="Enoyl-CoA_hydra/iso"/>
</dbReference>
<comment type="caution">
    <text evidence="1">The sequence shown here is derived from an EMBL/GenBank/DDBJ whole genome shotgun (WGS) entry which is preliminary data.</text>
</comment>
<dbReference type="EMBL" id="JADQDK010000001">
    <property type="protein sequence ID" value="MBW0134742.1"/>
    <property type="molecule type" value="Genomic_DNA"/>
</dbReference>
<name>A0ABS6UR79_9PSEU</name>
<accession>A0ABS6UR79</accession>
<sequence length="126" mass="12518">MSAVVTEDAADGVLVASMDLRPVNPLGPETIDGLAAALDEADARDARTVVVASALPGFFAAGADIAHTSTIDAAGFAAYDDRLRAVLARLAGSGRVTIAAVEGRALGGGMELAMACALRPAPAVSV</sequence>
<protein>
    <recommendedName>
        <fullName evidence="3">Enoyl-CoA hydratase</fullName>
    </recommendedName>
</protein>
<organism evidence="1 2">
    <name type="scientific">Pseudonocardia abyssalis</name>
    <dbReference type="NCBI Taxonomy" id="2792008"/>
    <lineage>
        <taxon>Bacteria</taxon>
        <taxon>Bacillati</taxon>
        <taxon>Actinomycetota</taxon>
        <taxon>Actinomycetes</taxon>
        <taxon>Pseudonocardiales</taxon>
        <taxon>Pseudonocardiaceae</taxon>
        <taxon>Pseudonocardia</taxon>
    </lineage>
</organism>
<gene>
    <name evidence="1" type="ORF">I4I81_10785</name>
</gene>
<dbReference type="RefSeq" id="WP_218603498.1">
    <property type="nucleotide sequence ID" value="NZ_JADQDJ010000133.1"/>
</dbReference>
<keyword evidence="2" id="KW-1185">Reference proteome</keyword>
<dbReference type="Pfam" id="PF00378">
    <property type="entry name" value="ECH_1"/>
    <property type="match status" value="1"/>
</dbReference>
<dbReference type="PANTHER" id="PTHR11941:SF54">
    <property type="entry name" value="ENOYL-COA HYDRATASE, MITOCHONDRIAL"/>
    <property type="match status" value="1"/>
</dbReference>
<proteinExistence type="predicted"/>